<name>A0A0F9GBA7_9ZZZZ</name>
<sequence length="174" mass="20492">MNYVKAPPIVPSEHDTTMRALSIRQPWADFILHMSKNVENRPWNTHYRGPFWIHVPQTLDLVALTDRRLGRALLQLHGLERIRDYKPRLGVLLGAVVMTDVVTESDSPWFDGPYGFVLEARRPLERPVPMAGGQRWWYPWRRYNFDDDIEEVRPVDDQTMAFMLGAELPQERRR</sequence>
<accession>A0A0F9GBA7</accession>
<dbReference type="CDD" id="cd06554">
    <property type="entry name" value="ASCH_ASC-1_like"/>
    <property type="match status" value="1"/>
</dbReference>
<dbReference type="InterPro" id="IPR015947">
    <property type="entry name" value="PUA-like_sf"/>
</dbReference>
<dbReference type="Gene3D" id="2.30.130.30">
    <property type="entry name" value="Hypothetical protein"/>
    <property type="match status" value="1"/>
</dbReference>
<reference evidence="1" key="1">
    <citation type="journal article" date="2015" name="Nature">
        <title>Complex archaea that bridge the gap between prokaryotes and eukaryotes.</title>
        <authorList>
            <person name="Spang A."/>
            <person name="Saw J.H."/>
            <person name="Jorgensen S.L."/>
            <person name="Zaremba-Niedzwiedzka K."/>
            <person name="Martijn J."/>
            <person name="Lind A.E."/>
            <person name="van Eijk R."/>
            <person name="Schleper C."/>
            <person name="Guy L."/>
            <person name="Ettema T.J."/>
        </authorList>
    </citation>
    <scope>NUCLEOTIDE SEQUENCE</scope>
</reference>
<dbReference type="SUPFAM" id="SSF88697">
    <property type="entry name" value="PUA domain-like"/>
    <property type="match status" value="1"/>
</dbReference>
<dbReference type="AlphaFoldDB" id="A0A0F9GBA7"/>
<comment type="caution">
    <text evidence="1">The sequence shown here is derived from an EMBL/GenBank/DDBJ whole genome shotgun (WGS) entry which is preliminary data.</text>
</comment>
<proteinExistence type="predicted"/>
<dbReference type="EMBL" id="LAZR01018508">
    <property type="protein sequence ID" value="KKL96149.1"/>
    <property type="molecule type" value="Genomic_DNA"/>
</dbReference>
<gene>
    <name evidence="1" type="ORF">LCGC14_1847340</name>
</gene>
<organism evidence="1">
    <name type="scientific">marine sediment metagenome</name>
    <dbReference type="NCBI Taxonomy" id="412755"/>
    <lineage>
        <taxon>unclassified sequences</taxon>
        <taxon>metagenomes</taxon>
        <taxon>ecological metagenomes</taxon>
    </lineage>
</organism>
<evidence type="ECO:0000313" key="1">
    <source>
        <dbReference type="EMBL" id="KKL96149.1"/>
    </source>
</evidence>
<protein>
    <submittedName>
        <fullName evidence="1">Uncharacterized protein</fullName>
    </submittedName>
</protein>